<dbReference type="SUPFAM" id="SSF56752">
    <property type="entry name" value="D-aminoacid aminotransferase-like PLP-dependent enzymes"/>
    <property type="match status" value="1"/>
</dbReference>
<dbReference type="EMBL" id="RBKU01000001">
    <property type="protein sequence ID" value="RKR81312.1"/>
    <property type="molecule type" value="Genomic_DNA"/>
</dbReference>
<evidence type="ECO:0000256" key="15">
    <source>
        <dbReference type="ARBA" id="ARBA00049229"/>
    </source>
</evidence>
<evidence type="ECO:0000256" key="13">
    <source>
        <dbReference type="ARBA" id="ARBA00048212"/>
    </source>
</evidence>
<feature type="modified residue" description="N6-(pyridoxal phosphate)lysine" evidence="16">
    <location>
        <position position="195"/>
    </location>
</feature>
<dbReference type="GO" id="GO:0009097">
    <property type="term" value="P:isoleucine biosynthetic process"/>
    <property type="evidence" value="ECO:0007669"/>
    <property type="project" value="UniProtKB-UniPathway"/>
</dbReference>
<accession>A0A495IXL6</accession>
<dbReference type="CDD" id="cd01557">
    <property type="entry name" value="BCAT_beta_family"/>
    <property type="match status" value="1"/>
</dbReference>
<comment type="similarity">
    <text evidence="6">Belongs to the class-IV pyridoxal-phosphate-dependent aminotransferase family.</text>
</comment>
<keyword evidence="11" id="KW-0663">Pyridoxal phosphate</keyword>
<comment type="catalytic activity">
    <reaction evidence="14">
        <text>L-isoleucine + 2-oxoglutarate = (S)-3-methyl-2-oxopentanoate + L-glutamate</text>
        <dbReference type="Rhea" id="RHEA:24801"/>
        <dbReference type="ChEBI" id="CHEBI:16810"/>
        <dbReference type="ChEBI" id="CHEBI:29985"/>
        <dbReference type="ChEBI" id="CHEBI:35146"/>
        <dbReference type="ChEBI" id="CHEBI:58045"/>
        <dbReference type="EC" id="2.6.1.42"/>
    </reaction>
</comment>
<comment type="cofactor">
    <cofactor evidence="1">
        <name>pyridoxal 5'-phosphate</name>
        <dbReference type="ChEBI" id="CHEBI:597326"/>
    </cofactor>
</comment>
<dbReference type="OrthoDB" id="9804984at2"/>
<comment type="catalytic activity">
    <reaction evidence="13">
        <text>L-valine + 2-oxoglutarate = 3-methyl-2-oxobutanoate + L-glutamate</text>
        <dbReference type="Rhea" id="RHEA:24813"/>
        <dbReference type="ChEBI" id="CHEBI:11851"/>
        <dbReference type="ChEBI" id="CHEBI:16810"/>
        <dbReference type="ChEBI" id="CHEBI:29985"/>
        <dbReference type="ChEBI" id="CHEBI:57762"/>
        <dbReference type="EC" id="2.6.1.42"/>
    </reaction>
</comment>
<evidence type="ECO:0000256" key="2">
    <source>
        <dbReference type="ARBA" id="ARBA00003109"/>
    </source>
</evidence>
<dbReference type="GO" id="GO:0009099">
    <property type="term" value="P:L-valine biosynthetic process"/>
    <property type="evidence" value="ECO:0007669"/>
    <property type="project" value="UniProtKB-UniPathway"/>
</dbReference>
<evidence type="ECO:0000313" key="17">
    <source>
        <dbReference type="EMBL" id="RKR81312.1"/>
    </source>
</evidence>
<dbReference type="InterPro" id="IPR043132">
    <property type="entry name" value="BCAT-like_C"/>
</dbReference>
<dbReference type="AlphaFoldDB" id="A0A495IXL6"/>
<dbReference type="EC" id="2.6.1.42" evidence="7"/>
<protein>
    <recommendedName>
        <fullName evidence="7">branched-chain-amino-acid transaminase</fullName>
        <ecNumber evidence="7">2.6.1.42</ecNumber>
    </recommendedName>
</protein>
<name>A0A495IXL6_9SPHI</name>
<dbReference type="PANTHER" id="PTHR11825">
    <property type="entry name" value="SUBGROUP IIII AMINOTRANSFERASE"/>
    <property type="match status" value="1"/>
</dbReference>
<keyword evidence="18" id="KW-1185">Reference proteome</keyword>
<organism evidence="17 18">
    <name type="scientific">Mucilaginibacter gracilis</name>
    <dbReference type="NCBI Taxonomy" id="423350"/>
    <lineage>
        <taxon>Bacteria</taxon>
        <taxon>Pseudomonadati</taxon>
        <taxon>Bacteroidota</taxon>
        <taxon>Sphingobacteriia</taxon>
        <taxon>Sphingobacteriales</taxon>
        <taxon>Sphingobacteriaceae</taxon>
        <taxon>Mucilaginibacter</taxon>
    </lineage>
</organism>
<comment type="function">
    <text evidence="2">Acts on leucine, isoleucine and valine.</text>
</comment>
<sequence>MTETLDISITKNQNSRLAQTDFENLPFGRTFSDHMFVADYADGEWKAFQIVPYGNISMSPAISSLHYGQSFFEGLKAYKHVDGKVSVFRPYMNAARFNKSAERLCMPQLPEDIFVQSIAALVDIDSNWIPTKAGHSLYIRPFMFATDPFLGVQPSQTYKYMVLAGPVGPYFTKPLKVKIETHFSRSTEGGFGYAKAAGNYGGAMLPSRKAVEEGYDQLIWTDSKEHAYMEELGAANVMFILDGKLITPSTRDTILKGVTRDTVLQLARDWGYPVEERRVSVAEILEGAKNGKLTDAFGAGTAATIAPIGVIEHEGNVYTLPDPTQREFSKKVLKTLDEIRYGVTADPYGWNYMV</sequence>
<dbReference type="Proteomes" id="UP000268007">
    <property type="component" value="Unassembled WGS sequence"/>
</dbReference>
<dbReference type="PIRSF" id="PIRSF006468">
    <property type="entry name" value="BCAT1"/>
    <property type="match status" value="1"/>
</dbReference>
<evidence type="ECO:0000256" key="11">
    <source>
        <dbReference type="ARBA" id="ARBA00022898"/>
    </source>
</evidence>
<evidence type="ECO:0000256" key="4">
    <source>
        <dbReference type="ARBA" id="ARBA00004931"/>
    </source>
</evidence>
<dbReference type="GO" id="GO:0004084">
    <property type="term" value="F:branched-chain-amino-acid transaminase activity"/>
    <property type="evidence" value="ECO:0007669"/>
    <property type="project" value="UniProtKB-EC"/>
</dbReference>
<evidence type="ECO:0000256" key="5">
    <source>
        <dbReference type="ARBA" id="ARBA00005072"/>
    </source>
</evidence>
<comment type="pathway">
    <text evidence="3">Amino-acid biosynthesis; L-isoleucine biosynthesis; L-isoleucine from 2-oxobutanoate: step 4/4.</text>
</comment>
<dbReference type="InterPro" id="IPR036038">
    <property type="entry name" value="Aminotransferase-like"/>
</dbReference>
<evidence type="ECO:0000313" key="18">
    <source>
        <dbReference type="Proteomes" id="UP000268007"/>
    </source>
</evidence>
<evidence type="ECO:0000256" key="6">
    <source>
        <dbReference type="ARBA" id="ARBA00009320"/>
    </source>
</evidence>
<comment type="pathway">
    <text evidence="4">Amino-acid biosynthesis; L-valine biosynthesis; L-valine from pyruvate: step 4/4.</text>
</comment>
<dbReference type="UniPathway" id="UPA00049">
    <property type="reaction ID" value="UER00062"/>
</dbReference>
<gene>
    <name evidence="17" type="ORF">BDD43_1457</name>
</gene>
<keyword evidence="10 17" id="KW-0808">Transferase</keyword>
<dbReference type="Gene3D" id="3.30.470.10">
    <property type="match status" value="1"/>
</dbReference>
<dbReference type="Pfam" id="PF01063">
    <property type="entry name" value="Aminotran_4"/>
    <property type="match status" value="1"/>
</dbReference>
<comment type="pathway">
    <text evidence="5">Amino-acid biosynthesis; L-leucine biosynthesis; L-leucine from 3-methyl-2-oxobutanoate: step 4/4.</text>
</comment>
<comment type="caution">
    <text evidence="17">The sequence shown here is derived from an EMBL/GenBank/DDBJ whole genome shotgun (WGS) entry which is preliminary data.</text>
</comment>
<dbReference type="NCBIfam" id="NF009897">
    <property type="entry name" value="PRK13357.1"/>
    <property type="match status" value="1"/>
</dbReference>
<dbReference type="PANTHER" id="PTHR11825:SF44">
    <property type="entry name" value="BRANCHED-CHAIN-AMINO-ACID AMINOTRANSFERASE"/>
    <property type="match status" value="1"/>
</dbReference>
<dbReference type="InterPro" id="IPR005786">
    <property type="entry name" value="B_amino_transII"/>
</dbReference>
<evidence type="ECO:0000256" key="1">
    <source>
        <dbReference type="ARBA" id="ARBA00001933"/>
    </source>
</evidence>
<evidence type="ECO:0000256" key="10">
    <source>
        <dbReference type="ARBA" id="ARBA00022679"/>
    </source>
</evidence>
<proteinExistence type="inferred from homology"/>
<dbReference type="UniPathway" id="UPA00047">
    <property type="reaction ID" value="UER00058"/>
</dbReference>
<dbReference type="NCBIfam" id="TIGR01123">
    <property type="entry name" value="ilvE_II"/>
    <property type="match status" value="1"/>
</dbReference>
<dbReference type="RefSeq" id="WP_121197025.1">
    <property type="nucleotide sequence ID" value="NZ_RBKU01000001.1"/>
</dbReference>
<dbReference type="InterPro" id="IPR001544">
    <property type="entry name" value="Aminotrans_IV"/>
</dbReference>
<evidence type="ECO:0000256" key="8">
    <source>
        <dbReference type="ARBA" id="ARBA00022576"/>
    </source>
</evidence>
<dbReference type="GO" id="GO:0009098">
    <property type="term" value="P:L-leucine biosynthetic process"/>
    <property type="evidence" value="ECO:0007669"/>
    <property type="project" value="UniProtKB-UniPathway"/>
</dbReference>
<evidence type="ECO:0000256" key="14">
    <source>
        <dbReference type="ARBA" id="ARBA00048798"/>
    </source>
</evidence>
<evidence type="ECO:0000256" key="3">
    <source>
        <dbReference type="ARBA" id="ARBA00004824"/>
    </source>
</evidence>
<keyword evidence="12" id="KW-0100">Branched-chain amino acid biosynthesis</keyword>
<keyword evidence="8 17" id="KW-0032">Aminotransferase</keyword>
<evidence type="ECO:0000256" key="12">
    <source>
        <dbReference type="ARBA" id="ARBA00023304"/>
    </source>
</evidence>
<evidence type="ECO:0000256" key="9">
    <source>
        <dbReference type="ARBA" id="ARBA00022605"/>
    </source>
</evidence>
<dbReference type="Gene3D" id="3.20.10.10">
    <property type="entry name" value="D-amino Acid Aminotransferase, subunit A, domain 2"/>
    <property type="match status" value="1"/>
</dbReference>
<dbReference type="InterPro" id="IPR033939">
    <property type="entry name" value="BCAT_family"/>
</dbReference>
<evidence type="ECO:0000256" key="16">
    <source>
        <dbReference type="PIRSR" id="PIRSR006468-1"/>
    </source>
</evidence>
<dbReference type="UniPathway" id="UPA00048">
    <property type="reaction ID" value="UER00073"/>
</dbReference>
<reference evidence="17 18" key="1">
    <citation type="submission" date="2018-10" db="EMBL/GenBank/DDBJ databases">
        <title>Genomic Encyclopedia of Archaeal and Bacterial Type Strains, Phase II (KMG-II): from individual species to whole genera.</title>
        <authorList>
            <person name="Goeker M."/>
        </authorList>
    </citation>
    <scope>NUCLEOTIDE SEQUENCE [LARGE SCALE GENOMIC DNA]</scope>
    <source>
        <strain evidence="17 18">DSM 18602</strain>
    </source>
</reference>
<comment type="catalytic activity">
    <reaction evidence="15">
        <text>L-leucine + 2-oxoglutarate = 4-methyl-2-oxopentanoate + L-glutamate</text>
        <dbReference type="Rhea" id="RHEA:18321"/>
        <dbReference type="ChEBI" id="CHEBI:16810"/>
        <dbReference type="ChEBI" id="CHEBI:17865"/>
        <dbReference type="ChEBI" id="CHEBI:29985"/>
        <dbReference type="ChEBI" id="CHEBI:57427"/>
        <dbReference type="EC" id="2.6.1.42"/>
    </reaction>
</comment>
<evidence type="ECO:0000256" key="7">
    <source>
        <dbReference type="ARBA" id="ARBA00013053"/>
    </source>
</evidence>
<keyword evidence="9" id="KW-0028">Amino-acid biosynthesis</keyword>
<dbReference type="InterPro" id="IPR043131">
    <property type="entry name" value="BCAT-like_N"/>
</dbReference>